<name>T1K5Z2_TETUR</name>
<dbReference type="Gene3D" id="3.80.10.10">
    <property type="entry name" value="Ribonuclease Inhibitor"/>
    <property type="match status" value="1"/>
</dbReference>
<keyword evidence="3" id="KW-1185">Reference proteome</keyword>
<evidence type="ECO:0000313" key="3">
    <source>
        <dbReference type="Proteomes" id="UP000015104"/>
    </source>
</evidence>
<dbReference type="InterPro" id="IPR050328">
    <property type="entry name" value="Dev_Immune_Receptor"/>
</dbReference>
<evidence type="ECO:0000313" key="2">
    <source>
        <dbReference type="EnsemblMetazoa" id="tetur05g08030.1"/>
    </source>
</evidence>
<evidence type="ECO:0000256" key="1">
    <source>
        <dbReference type="ARBA" id="ARBA00022729"/>
    </source>
</evidence>
<dbReference type="InterPro" id="IPR032675">
    <property type="entry name" value="LRR_dom_sf"/>
</dbReference>
<proteinExistence type="predicted"/>
<accession>T1K5Z2</accession>
<dbReference type="SUPFAM" id="SSF52058">
    <property type="entry name" value="L domain-like"/>
    <property type="match status" value="1"/>
</dbReference>
<protein>
    <submittedName>
        <fullName evidence="2">Uncharacterized protein</fullName>
    </submittedName>
</protein>
<reference evidence="3" key="1">
    <citation type="submission" date="2011-08" db="EMBL/GenBank/DDBJ databases">
        <authorList>
            <person name="Rombauts S."/>
        </authorList>
    </citation>
    <scope>NUCLEOTIDE SEQUENCE</scope>
    <source>
        <strain evidence="3">London</strain>
    </source>
</reference>
<dbReference type="Proteomes" id="UP000015104">
    <property type="component" value="Unassembled WGS sequence"/>
</dbReference>
<dbReference type="AlphaFoldDB" id="T1K5Z2"/>
<sequence>MDDSGEEVGLGVECSETNGGDLHRDIDEISHESNIPIVHLKVRDSNLKELTDLPIGLVDIRWLVLDNTSIDLQVIRESAEMLGNLNTLKLFNENYTIIPENVFQEGLEDLQTLWLNGIGIYSISRAAFNHLDNSLVELSLRENKLGTIPLAIIALMKIEVLDLTDNEIQSVSEGLANDLSRSLHRVRKIMLNKINCTCNFAKSRFARWIRENAIKGVECGYPARFKDYDVWSTPSEEYPKTGP</sequence>
<dbReference type="GO" id="GO:0031012">
    <property type="term" value="C:extracellular matrix"/>
    <property type="evidence" value="ECO:0007669"/>
    <property type="project" value="TreeGrafter"/>
</dbReference>
<keyword evidence="1" id="KW-0732">Signal</keyword>
<dbReference type="EMBL" id="CAEY01001591">
    <property type="status" value="NOT_ANNOTATED_CDS"/>
    <property type="molecule type" value="Genomic_DNA"/>
</dbReference>
<dbReference type="PANTHER" id="PTHR24373">
    <property type="entry name" value="SLIT RELATED LEUCINE-RICH REPEAT NEURONAL PROTEIN"/>
    <property type="match status" value="1"/>
</dbReference>
<dbReference type="GO" id="GO:0005615">
    <property type="term" value="C:extracellular space"/>
    <property type="evidence" value="ECO:0007669"/>
    <property type="project" value="TreeGrafter"/>
</dbReference>
<organism evidence="2 3">
    <name type="scientific">Tetranychus urticae</name>
    <name type="common">Two-spotted spider mite</name>
    <dbReference type="NCBI Taxonomy" id="32264"/>
    <lineage>
        <taxon>Eukaryota</taxon>
        <taxon>Metazoa</taxon>
        <taxon>Ecdysozoa</taxon>
        <taxon>Arthropoda</taxon>
        <taxon>Chelicerata</taxon>
        <taxon>Arachnida</taxon>
        <taxon>Acari</taxon>
        <taxon>Acariformes</taxon>
        <taxon>Trombidiformes</taxon>
        <taxon>Prostigmata</taxon>
        <taxon>Eleutherengona</taxon>
        <taxon>Raphignathae</taxon>
        <taxon>Tetranychoidea</taxon>
        <taxon>Tetranychidae</taxon>
        <taxon>Tetranychus</taxon>
    </lineage>
</organism>
<reference evidence="2" key="2">
    <citation type="submission" date="2015-06" db="UniProtKB">
        <authorList>
            <consortium name="EnsemblMetazoa"/>
        </authorList>
    </citation>
    <scope>IDENTIFICATION</scope>
</reference>
<dbReference type="PANTHER" id="PTHR24373:SF370">
    <property type="entry name" value="FISH-LIPS, ISOFORM E"/>
    <property type="match status" value="1"/>
</dbReference>
<dbReference type="HOGENOM" id="CLU_1143843_0_0_1"/>
<dbReference type="EnsemblMetazoa" id="tetur05g08030.1">
    <property type="protein sequence ID" value="tetur05g08030.1"/>
    <property type="gene ID" value="tetur05g08030"/>
</dbReference>